<evidence type="ECO:0000256" key="2">
    <source>
        <dbReference type="ARBA" id="ARBA00004496"/>
    </source>
</evidence>
<keyword evidence="8" id="KW-0539">Nucleus</keyword>
<accession>A0AAD5K8Q6</accession>
<name>A0AAD5K8Q6_9FUNG</name>
<reference evidence="10" key="1">
    <citation type="journal article" date="2022" name="IScience">
        <title>Evolution of zygomycete secretomes and the origins of terrestrial fungal ecologies.</title>
        <authorList>
            <person name="Chang Y."/>
            <person name="Wang Y."/>
            <person name="Mondo S."/>
            <person name="Ahrendt S."/>
            <person name="Andreopoulos W."/>
            <person name="Barry K."/>
            <person name="Beard J."/>
            <person name="Benny G.L."/>
            <person name="Blankenship S."/>
            <person name="Bonito G."/>
            <person name="Cuomo C."/>
            <person name="Desiro A."/>
            <person name="Gervers K.A."/>
            <person name="Hundley H."/>
            <person name="Kuo A."/>
            <person name="LaButti K."/>
            <person name="Lang B.F."/>
            <person name="Lipzen A."/>
            <person name="O'Donnell K."/>
            <person name="Pangilinan J."/>
            <person name="Reynolds N."/>
            <person name="Sandor L."/>
            <person name="Smith M.E."/>
            <person name="Tsang A."/>
            <person name="Grigoriev I.V."/>
            <person name="Stajich J.E."/>
            <person name="Spatafora J.W."/>
        </authorList>
    </citation>
    <scope>NUCLEOTIDE SEQUENCE</scope>
    <source>
        <strain evidence="10">RSA 2281</strain>
    </source>
</reference>
<dbReference type="Pfam" id="PF10483">
    <property type="entry name" value="Elong_Iki1"/>
    <property type="match status" value="1"/>
</dbReference>
<dbReference type="InterPro" id="IPR019519">
    <property type="entry name" value="Elp5"/>
</dbReference>
<dbReference type="GO" id="GO:0033588">
    <property type="term" value="C:elongator holoenzyme complex"/>
    <property type="evidence" value="ECO:0007669"/>
    <property type="project" value="InterPro"/>
</dbReference>
<gene>
    <name evidence="10" type="ORF">BDA99DRAFT_537960</name>
</gene>
<dbReference type="AlphaFoldDB" id="A0AAD5K8Q6"/>
<evidence type="ECO:0000256" key="5">
    <source>
        <dbReference type="ARBA" id="ARBA00020264"/>
    </source>
</evidence>
<evidence type="ECO:0000313" key="11">
    <source>
        <dbReference type="Proteomes" id="UP001209540"/>
    </source>
</evidence>
<comment type="pathway">
    <text evidence="3">tRNA modification; 5-methoxycarbonylmethyl-2-thiouridine-tRNA biosynthesis.</text>
</comment>
<dbReference type="GO" id="GO:0000049">
    <property type="term" value="F:tRNA binding"/>
    <property type="evidence" value="ECO:0007669"/>
    <property type="project" value="TreeGrafter"/>
</dbReference>
<dbReference type="GO" id="GO:0005634">
    <property type="term" value="C:nucleus"/>
    <property type="evidence" value="ECO:0007669"/>
    <property type="project" value="UniProtKB-SubCell"/>
</dbReference>
<keyword evidence="6" id="KW-0963">Cytoplasm</keyword>
<evidence type="ECO:0000256" key="4">
    <source>
        <dbReference type="ARBA" id="ARBA00009567"/>
    </source>
</evidence>
<comment type="caution">
    <text evidence="10">The sequence shown here is derived from an EMBL/GenBank/DDBJ whole genome shotgun (WGS) entry which is preliminary data.</text>
</comment>
<evidence type="ECO:0000256" key="3">
    <source>
        <dbReference type="ARBA" id="ARBA00005043"/>
    </source>
</evidence>
<proteinExistence type="inferred from homology"/>
<protein>
    <recommendedName>
        <fullName evidence="5">Elongator complex protein 5</fullName>
    </recommendedName>
</protein>
<evidence type="ECO:0000256" key="7">
    <source>
        <dbReference type="ARBA" id="ARBA00022694"/>
    </source>
</evidence>
<keyword evidence="11" id="KW-1185">Reference proteome</keyword>
<evidence type="ECO:0000256" key="1">
    <source>
        <dbReference type="ARBA" id="ARBA00004123"/>
    </source>
</evidence>
<dbReference type="GO" id="GO:0005829">
    <property type="term" value="C:cytosol"/>
    <property type="evidence" value="ECO:0007669"/>
    <property type="project" value="TreeGrafter"/>
</dbReference>
<dbReference type="GO" id="GO:0002098">
    <property type="term" value="P:tRNA wobble uridine modification"/>
    <property type="evidence" value="ECO:0007669"/>
    <property type="project" value="InterPro"/>
</dbReference>
<organism evidence="10 11">
    <name type="scientific">Phascolomyces articulosus</name>
    <dbReference type="NCBI Taxonomy" id="60185"/>
    <lineage>
        <taxon>Eukaryota</taxon>
        <taxon>Fungi</taxon>
        <taxon>Fungi incertae sedis</taxon>
        <taxon>Mucoromycota</taxon>
        <taxon>Mucoromycotina</taxon>
        <taxon>Mucoromycetes</taxon>
        <taxon>Mucorales</taxon>
        <taxon>Lichtheimiaceae</taxon>
        <taxon>Phascolomyces</taxon>
    </lineage>
</organism>
<dbReference type="InterPro" id="IPR027417">
    <property type="entry name" value="P-loop_NTPase"/>
</dbReference>
<dbReference type="Proteomes" id="UP001209540">
    <property type="component" value="Unassembled WGS sequence"/>
</dbReference>
<comment type="similarity">
    <text evidence="4">Belongs to the ELP5 family.</text>
</comment>
<dbReference type="PANTHER" id="PTHR15641">
    <property type="entry name" value="ELONGATOR COMPLEX PROTEIN 5"/>
    <property type="match status" value="1"/>
</dbReference>
<reference evidence="10" key="2">
    <citation type="submission" date="2023-02" db="EMBL/GenBank/DDBJ databases">
        <authorList>
            <consortium name="DOE Joint Genome Institute"/>
            <person name="Mondo S.J."/>
            <person name="Chang Y."/>
            <person name="Wang Y."/>
            <person name="Ahrendt S."/>
            <person name="Andreopoulos W."/>
            <person name="Barry K."/>
            <person name="Beard J."/>
            <person name="Benny G.L."/>
            <person name="Blankenship S."/>
            <person name="Bonito G."/>
            <person name="Cuomo C."/>
            <person name="Desiro A."/>
            <person name="Gervers K.A."/>
            <person name="Hundley H."/>
            <person name="Kuo A."/>
            <person name="LaButti K."/>
            <person name="Lang B.F."/>
            <person name="Lipzen A."/>
            <person name="O'Donnell K."/>
            <person name="Pangilinan J."/>
            <person name="Reynolds N."/>
            <person name="Sandor L."/>
            <person name="Smith M.W."/>
            <person name="Tsang A."/>
            <person name="Grigoriev I.V."/>
            <person name="Stajich J.E."/>
            <person name="Spatafora J.W."/>
        </authorList>
    </citation>
    <scope>NUCLEOTIDE SEQUENCE</scope>
    <source>
        <strain evidence="10">RSA 2281</strain>
    </source>
</reference>
<evidence type="ECO:0000256" key="6">
    <source>
        <dbReference type="ARBA" id="ARBA00022490"/>
    </source>
</evidence>
<evidence type="ECO:0000313" key="10">
    <source>
        <dbReference type="EMBL" id="KAI9261575.1"/>
    </source>
</evidence>
<dbReference type="EMBL" id="JAIXMP010000015">
    <property type="protein sequence ID" value="KAI9261575.1"/>
    <property type="molecule type" value="Genomic_DNA"/>
</dbReference>
<comment type="subcellular location">
    <subcellularLocation>
        <location evidence="2">Cytoplasm</location>
    </subcellularLocation>
    <subcellularLocation>
        <location evidence="1">Nucleus</location>
    </subcellularLocation>
</comment>
<dbReference type="PANTHER" id="PTHR15641:SF1">
    <property type="entry name" value="ELONGATOR COMPLEX PROTEIN 5"/>
    <property type="match status" value="1"/>
</dbReference>
<keyword evidence="7" id="KW-0819">tRNA processing</keyword>
<feature type="region of interest" description="Disordered" evidence="9">
    <location>
        <begin position="325"/>
        <end position="365"/>
    </location>
</feature>
<evidence type="ECO:0000256" key="9">
    <source>
        <dbReference type="SAM" id="MobiDB-lite"/>
    </source>
</evidence>
<evidence type="ECO:0000256" key="8">
    <source>
        <dbReference type="ARBA" id="ARBA00023242"/>
    </source>
</evidence>
<dbReference type="Gene3D" id="3.40.50.300">
    <property type="entry name" value="P-loop containing nucleotide triphosphate hydrolases"/>
    <property type="match status" value="1"/>
</dbReference>
<sequence length="365" mass="41049">MALCLNQLLQNKRSSPFILINDTIEFSSLSLLTVWAATTLRDNQGLILVLTETSPKAFLTRLQQQLSTTTTKTTASIYILDAYTDPLGWDDSPSQQQQQKKETWPLDATVETVRHMRDMERSILKPIIEKTATLTECSILMDSIHPLLMISQQRTYQLVKALESLTTDAIRLVIGHHADIQLPRNNNHLIPTVNALNRLASVILSLEPLPERTLHETQQEALTGFTAQESFTYMKTTSNLMEKGGLAHIEWRKKSGKVQYETNGFYLGSKGLIIVEASTLTGNTTVTENQVSMDIDNGPQPQQPDPTANLSFNLSLTDNQRRAKDNVELPYMKIQEQQQPSGVIYYEPDAGDDFDDEDPDDDLDI</sequence>
<feature type="compositionally biased region" description="Acidic residues" evidence="9">
    <location>
        <begin position="349"/>
        <end position="365"/>
    </location>
</feature>